<dbReference type="Proteomes" id="UP001596380">
    <property type="component" value="Unassembled WGS sequence"/>
</dbReference>
<dbReference type="EMBL" id="JBHSXS010000024">
    <property type="protein sequence ID" value="MFC6884046.1"/>
    <property type="molecule type" value="Genomic_DNA"/>
</dbReference>
<keyword evidence="2" id="KW-0472">Membrane</keyword>
<reference evidence="4" key="1">
    <citation type="journal article" date="2019" name="Int. J. Syst. Evol. Microbiol.">
        <title>The Global Catalogue of Microorganisms (GCM) 10K type strain sequencing project: providing services to taxonomists for standard genome sequencing and annotation.</title>
        <authorList>
            <consortium name="The Broad Institute Genomics Platform"/>
            <consortium name="The Broad Institute Genome Sequencing Center for Infectious Disease"/>
            <person name="Wu L."/>
            <person name="Ma J."/>
        </authorList>
    </citation>
    <scope>NUCLEOTIDE SEQUENCE [LARGE SCALE GENOMIC DNA]</scope>
    <source>
        <strain evidence="4">JCM 3369</strain>
    </source>
</reference>
<keyword evidence="2" id="KW-1133">Transmembrane helix</keyword>
<organism evidence="3 4">
    <name type="scientific">Actinomadura yumaensis</name>
    <dbReference type="NCBI Taxonomy" id="111807"/>
    <lineage>
        <taxon>Bacteria</taxon>
        <taxon>Bacillati</taxon>
        <taxon>Actinomycetota</taxon>
        <taxon>Actinomycetes</taxon>
        <taxon>Streptosporangiales</taxon>
        <taxon>Thermomonosporaceae</taxon>
        <taxon>Actinomadura</taxon>
    </lineage>
</organism>
<evidence type="ECO:0000313" key="3">
    <source>
        <dbReference type="EMBL" id="MFC6884046.1"/>
    </source>
</evidence>
<gene>
    <name evidence="3" type="ORF">ACFQKB_30100</name>
</gene>
<evidence type="ECO:0000256" key="2">
    <source>
        <dbReference type="SAM" id="Phobius"/>
    </source>
</evidence>
<evidence type="ECO:0000313" key="4">
    <source>
        <dbReference type="Proteomes" id="UP001596380"/>
    </source>
</evidence>
<keyword evidence="2" id="KW-0812">Transmembrane</keyword>
<protein>
    <recommendedName>
        <fullName evidence="5">Chain length determinant protein</fullName>
    </recommendedName>
</protein>
<name>A0ABW2CTT8_9ACTN</name>
<accession>A0ABW2CTT8</accession>
<feature type="transmembrane region" description="Helical" evidence="2">
    <location>
        <begin position="14"/>
        <end position="33"/>
    </location>
</feature>
<keyword evidence="4" id="KW-1185">Reference proteome</keyword>
<dbReference type="InterPro" id="IPR050445">
    <property type="entry name" value="Bact_polysacc_biosynth/exp"/>
</dbReference>
<evidence type="ECO:0008006" key="5">
    <source>
        <dbReference type="Google" id="ProtNLM"/>
    </source>
</evidence>
<feature type="compositionally biased region" description="Basic and acidic residues" evidence="1">
    <location>
        <begin position="357"/>
        <end position="375"/>
    </location>
</feature>
<sequence>MEIDEVAARVVRSYWGLLLVMTVLPLLLVGYVVSGQDPPEVAKTRIQASSKATDAAPGDAGVSIVVSQVKAFATSRNLMDGVLRAQPGGPPPDKLAKAVSVTGLGTSTVVELAVKDADPRVARGLADALSAAVVKEINESNQGSITGQIAEIDRRVRELEKRLGPLSRRAGAVPNPDIGAANERERVQAELTDLRSSRSDLRGQLSASGSASVVQPAVLAPKSDPAVMMAAIAGLVGLVAGILVAVVLETFRPTVPGQRRVARRLGVPLLGWADRSPSETADLGRRVRLAAKRNGVGKVTLVAAGDGPLPAELVSAIAAAVYGDATKVVASRAARRRPGPAAGGGDGNGTDGGTADEDAKATAKDGAKDPAKDGDGPALNSSGPSGGKRGASVVRAGPGTAVMAKKPGEAAVPAGVSATDVTQPVPFRAVCHVHAFEDIDPGSDDEVGVVAVAGPVTLVSGLESVRDLVAASGWPLLGVIATTRATKGKTR</sequence>
<feature type="transmembrane region" description="Helical" evidence="2">
    <location>
        <begin position="226"/>
        <end position="248"/>
    </location>
</feature>
<evidence type="ECO:0000256" key="1">
    <source>
        <dbReference type="SAM" id="MobiDB-lite"/>
    </source>
</evidence>
<dbReference type="RefSeq" id="WP_160822122.1">
    <property type="nucleotide sequence ID" value="NZ_JBHSXE010000001.1"/>
</dbReference>
<dbReference type="PANTHER" id="PTHR32309">
    <property type="entry name" value="TYROSINE-PROTEIN KINASE"/>
    <property type="match status" value="1"/>
</dbReference>
<proteinExistence type="predicted"/>
<comment type="caution">
    <text evidence="3">The sequence shown here is derived from an EMBL/GenBank/DDBJ whole genome shotgun (WGS) entry which is preliminary data.</text>
</comment>
<feature type="region of interest" description="Disordered" evidence="1">
    <location>
        <begin position="332"/>
        <end position="394"/>
    </location>
</feature>
<dbReference type="PANTHER" id="PTHR32309:SF31">
    <property type="entry name" value="CAPSULAR EXOPOLYSACCHARIDE FAMILY"/>
    <property type="match status" value="1"/>
</dbReference>
<feature type="compositionally biased region" description="Gly residues" evidence="1">
    <location>
        <begin position="341"/>
        <end position="352"/>
    </location>
</feature>